<name>M2R273_CERS8</name>
<dbReference type="OrthoDB" id="341578at2759"/>
<dbReference type="EMBL" id="KB445811">
    <property type="protein sequence ID" value="EMD32342.1"/>
    <property type="molecule type" value="Genomic_DNA"/>
</dbReference>
<dbReference type="PANTHER" id="PTHR11042">
    <property type="entry name" value="EUKARYOTIC TRANSLATION INITIATION FACTOR 2-ALPHA KINASE EIF2-ALPHA KINASE -RELATED"/>
    <property type="match status" value="1"/>
</dbReference>
<dbReference type="InterPro" id="IPR006575">
    <property type="entry name" value="RWD_dom"/>
</dbReference>
<dbReference type="Pfam" id="PF12745">
    <property type="entry name" value="HGTP_anticodon2"/>
    <property type="match status" value="1"/>
</dbReference>
<dbReference type="InterPro" id="IPR036621">
    <property type="entry name" value="Anticodon-bd_dom_sf"/>
</dbReference>
<feature type="region of interest" description="Disordered" evidence="13">
    <location>
        <begin position="662"/>
        <end position="707"/>
    </location>
</feature>
<evidence type="ECO:0000256" key="1">
    <source>
        <dbReference type="ARBA" id="ARBA00012513"/>
    </source>
</evidence>
<keyword evidence="3" id="KW-0808">Transferase</keyword>
<evidence type="ECO:0000259" key="15">
    <source>
        <dbReference type="PROSITE" id="PS50908"/>
    </source>
</evidence>
<dbReference type="Pfam" id="PF13393">
    <property type="entry name" value="tRNA-synt_His"/>
    <property type="match status" value="1"/>
</dbReference>
<feature type="binding site" evidence="11">
    <location>
        <position position="622"/>
    </location>
    <ligand>
        <name>ATP</name>
        <dbReference type="ChEBI" id="CHEBI:30616"/>
    </ligand>
</feature>
<evidence type="ECO:0000256" key="13">
    <source>
        <dbReference type="SAM" id="MobiDB-lite"/>
    </source>
</evidence>
<dbReference type="PROSITE" id="PS00108">
    <property type="entry name" value="PROTEIN_KINASE_ST"/>
    <property type="match status" value="1"/>
</dbReference>
<evidence type="ECO:0000256" key="8">
    <source>
        <dbReference type="ARBA" id="ARBA00047899"/>
    </source>
</evidence>
<dbReference type="GO" id="GO:0005524">
    <property type="term" value="F:ATP binding"/>
    <property type="evidence" value="ECO:0007669"/>
    <property type="project" value="UniProtKB-UniRule"/>
</dbReference>
<dbReference type="SUPFAM" id="SSF56112">
    <property type="entry name" value="Protein kinase-like (PK-like)"/>
    <property type="match status" value="2"/>
</dbReference>
<keyword evidence="2" id="KW-0723">Serine/threonine-protein kinase</keyword>
<comment type="catalytic activity">
    <reaction evidence="8">
        <text>L-threonyl-[protein] + ATP = O-phospho-L-threonyl-[protein] + ADP + H(+)</text>
        <dbReference type="Rhea" id="RHEA:46608"/>
        <dbReference type="Rhea" id="RHEA-COMP:11060"/>
        <dbReference type="Rhea" id="RHEA-COMP:11605"/>
        <dbReference type="ChEBI" id="CHEBI:15378"/>
        <dbReference type="ChEBI" id="CHEBI:30013"/>
        <dbReference type="ChEBI" id="CHEBI:30616"/>
        <dbReference type="ChEBI" id="CHEBI:61977"/>
        <dbReference type="ChEBI" id="CHEBI:456216"/>
        <dbReference type="EC" id="2.7.11.1"/>
    </reaction>
</comment>
<keyword evidence="6 11" id="KW-0067">ATP-binding</keyword>
<feature type="domain" description="RWD" evidence="15">
    <location>
        <begin position="10"/>
        <end position="124"/>
    </location>
</feature>
<dbReference type="PANTHER" id="PTHR11042:SF136">
    <property type="entry name" value="EIF-2-ALPHA KINASE GCN2"/>
    <property type="match status" value="1"/>
</dbReference>
<dbReference type="GO" id="GO:0005829">
    <property type="term" value="C:cytosol"/>
    <property type="evidence" value="ECO:0007669"/>
    <property type="project" value="TreeGrafter"/>
</dbReference>
<dbReference type="InterPro" id="IPR011009">
    <property type="entry name" value="Kinase-like_dom_sf"/>
</dbReference>
<dbReference type="CDD" id="cd23823">
    <property type="entry name" value="RWD_GCN2"/>
    <property type="match status" value="1"/>
</dbReference>
<dbReference type="PROSITE" id="PS00107">
    <property type="entry name" value="PROTEIN_KINASE_ATP"/>
    <property type="match status" value="1"/>
</dbReference>
<keyword evidence="4 11" id="KW-0547">Nucleotide-binding</keyword>
<proteinExistence type="inferred from homology"/>
<dbReference type="CDD" id="cd14046">
    <property type="entry name" value="STKc_EIF2AK4_GCN2_rpt2"/>
    <property type="match status" value="1"/>
</dbReference>
<evidence type="ECO:0000256" key="2">
    <source>
        <dbReference type="ARBA" id="ARBA00022527"/>
    </source>
</evidence>
<evidence type="ECO:0000313" key="16">
    <source>
        <dbReference type="EMBL" id="EMD32342.1"/>
    </source>
</evidence>
<evidence type="ECO:0000256" key="10">
    <source>
        <dbReference type="PIRSR" id="PIRSR000660-1"/>
    </source>
</evidence>
<dbReference type="InterPro" id="IPR008271">
    <property type="entry name" value="Ser/Thr_kinase_AS"/>
</dbReference>
<feature type="compositionally biased region" description="Basic and acidic residues" evidence="13">
    <location>
        <begin position="182"/>
        <end position="197"/>
    </location>
</feature>
<sequence length="1617" mass="181319">MESQEERQQLEITALKSIYAEDYIECPPPKAWKGALRLPEFIIRVSHPEPEHAGKVFFHLHIKLPKTYPAIAYPTFTIQEPIKGLKADHIAKLNNAIHAEAQRNRGTEMVFQVITFCQDWMANNVVPPVEVVGSLATQMNQRAQEEELAKRQREEEAASAEAARTRALAAELNAEIAADAARTQRERERVRQRERALSDATEMPATGDWDNDSPRSSPAGGRDDDGDEGGAMTEALGQAVEWRGLRFSRVRLFHPRQECIGMTYQAEPILDMSTILPTTASSPAAASPPALELHSFSFVSHYYTTTQGRKKLKQLESEIHRLTTLRHPYLSAVLAARLTPPSATGSSRLLVLCEQRPPVTLQDVLEESEWVREERASDYLAQILSALDIVHSHDLVHRGLSPKCIGLAPREDAGSVKQVKLFRVGYHTRLLDLHRSNPFGFSADPRVEEAALPDGWLPNDGVDSSLVYTRGRDLHALGVVFLQMLMGLNVTDRFPDAQSALRNSSISSNLQMVATSLLYPPKKNPPSCMSVLSDLRGSPVVGSESRTLTMPIAVRTPIAKTPVPWSYGNSPEMDYFRAPPPKARRSSRWKEDWEELELLGRGAFGSVVKARNKIDNRTYAVKKIRLRATQSDNKIFREVNALSRLNHRFIVRYYTTWVETSDPASTTASSASSDSSRSRQHKRYHVHEHEYTGSTSVPFDYEEEEEDPFTIDMSDLGSESRHSFPSIHFTRSADAQTDADETDAGSEESEGSGSDAEDGYSGLFPRRAKPTPGLLTPPTVTRTLYIQMEFVERQTLKERIAEGISEDEAWRLFQQILDALVHMSSLGILHRDIKLTNIFIDGKGDCKVGDFGLATSSLAAVDPSDVTQATPHDADMTLDVGTRLYIAPEVQSSKGGPRNHAKADMYSLGIVFFEMNYIFSTGAERIAVLEDLRKPGIFFPSGWELHRSRQRQIITWLLQHNPDDRPTALELSQSPLLPPRIEDEYFKGALKMMIKADSPHRQAVLSSLFNQPAKPVRGFLYDLEAELPDHATLNGIVIDRLVEIFRLHGAVDMEPPLLMPVTNMEDDRNRAMFLDRHGEVVTLPNSALIPFARLAARAELRRIKRYHVGDIYRPSVVSGHPRMSKAAVFDIITPDIRTGPSAAAAEAISIVNDCLDCFATLGQHYEIYISHSKIFELTLERVPMDVRAAVTDILSQTKSSQSQKRSMLLRKGIARNVVDELEILSEADEDIDALLARLEKISSTLVSTLNFTVQEVRSTITFARASGVTRTIVFDPLMLSNRNPYFKDGVCFEVARRNKRSDVLAVGGRYDNVIARFSPPKQKSESTCAVAVQISLEKITLALAAFQSAFMKTLVKEQRSFGYWSPRRCDVYVVSYQPGYLSDRLEVAALLWQHHISADVMYEASVTDADHENHVDVCFREGILFIVYPRARLARRDQPAFKVKSVLRGTEYEVSRQELVPFLQQQITEQRRIDASHSGVSTVAEGAPALSQTKEHSVSSDVVLHLPGDVKKLRKQTKQMFLDRAFDIYTQVKNSMASGMPSIAIDVPPSVFEEMTKHTNWLTDEDAWKIIVCSFPPQHSAYANQIREAVLRRKADGHKFILLIAVREERPFLLTLC</sequence>
<dbReference type="Pfam" id="PF00069">
    <property type="entry name" value="Pkinase"/>
    <property type="match status" value="3"/>
</dbReference>
<reference evidence="16 17" key="1">
    <citation type="journal article" date="2012" name="Proc. Natl. Acad. Sci. U.S.A.">
        <title>Comparative genomics of Ceriporiopsis subvermispora and Phanerochaete chrysosporium provide insight into selective ligninolysis.</title>
        <authorList>
            <person name="Fernandez-Fueyo E."/>
            <person name="Ruiz-Duenas F.J."/>
            <person name="Ferreira P."/>
            <person name="Floudas D."/>
            <person name="Hibbett D.S."/>
            <person name="Canessa P."/>
            <person name="Larrondo L.F."/>
            <person name="James T.Y."/>
            <person name="Seelenfreund D."/>
            <person name="Lobos S."/>
            <person name="Polanco R."/>
            <person name="Tello M."/>
            <person name="Honda Y."/>
            <person name="Watanabe T."/>
            <person name="Watanabe T."/>
            <person name="Ryu J.S."/>
            <person name="Kubicek C.P."/>
            <person name="Schmoll M."/>
            <person name="Gaskell J."/>
            <person name="Hammel K.E."/>
            <person name="St John F.J."/>
            <person name="Vanden Wymelenberg A."/>
            <person name="Sabat G."/>
            <person name="Splinter BonDurant S."/>
            <person name="Syed K."/>
            <person name="Yadav J.S."/>
            <person name="Doddapaneni H."/>
            <person name="Subramanian V."/>
            <person name="Lavin J.L."/>
            <person name="Oguiza J.A."/>
            <person name="Perez G."/>
            <person name="Pisabarro A.G."/>
            <person name="Ramirez L."/>
            <person name="Santoyo F."/>
            <person name="Master E."/>
            <person name="Coutinho P.M."/>
            <person name="Henrissat B."/>
            <person name="Lombard V."/>
            <person name="Magnuson J.K."/>
            <person name="Kuees U."/>
            <person name="Hori C."/>
            <person name="Igarashi K."/>
            <person name="Samejima M."/>
            <person name="Held B.W."/>
            <person name="Barry K.W."/>
            <person name="LaButti K.M."/>
            <person name="Lapidus A."/>
            <person name="Lindquist E.A."/>
            <person name="Lucas S.M."/>
            <person name="Riley R."/>
            <person name="Salamov A.A."/>
            <person name="Hoffmeister D."/>
            <person name="Schwenk D."/>
            <person name="Hadar Y."/>
            <person name="Yarden O."/>
            <person name="de Vries R.P."/>
            <person name="Wiebenga A."/>
            <person name="Stenlid J."/>
            <person name="Eastwood D."/>
            <person name="Grigoriev I.V."/>
            <person name="Berka R.M."/>
            <person name="Blanchette R.A."/>
            <person name="Kersten P."/>
            <person name="Martinez A.T."/>
            <person name="Vicuna R."/>
            <person name="Cullen D."/>
        </authorList>
    </citation>
    <scope>NUCLEOTIDE SEQUENCE [LARGE SCALE GENOMIC DNA]</scope>
    <source>
        <strain evidence="16 17">B</strain>
    </source>
</reference>
<dbReference type="PROSITE" id="PS50908">
    <property type="entry name" value="RWD"/>
    <property type="match status" value="1"/>
</dbReference>
<comment type="catalytic activity">
    <reaction evidence="9">
        <text>L-seryl-[protein] + ATP = O-phospho-L-seryl-[protein] + ADP + H(+)</text>
        <dbReference type="Rhea" id="RHEA:17989"/>
        <dbReference type="Rhea" id="RHEA-COMP:9863"/>
        <dbReference type="Rhea" id="RHEA-COMP:11604"/>
        <dbReference type="ChEBI" id="CHEBI:15378"/>
        <dbReference type="ChEBI" id="CHEBI:29999"/>
        <dbReference type="ChEBI" id="CHEBI:30616"/>
        <dbReference type="ChEBI" id="CHEBI:83421"/>
        <dbReference type="ChEBI" id="CHEBI:456216"/>
        <dbReference type="EC" id="2.7.11.1"/>
    </reaction>
</comment>
<dbReference type="EC" id="2.7.11.1" evidence="1"/>
<feature type="domain" description="Protein kinase" evidence="14">
    <location>
        <begin position="593"/>
        <end position="977"/>
    </location>
</feature>
<feature type="compositionally biased region" description="Basic and acidic residues" evidence="13">
    <location>
        <begin position="143"/>
        <end position="156"/>
    </location>
</feature>
<protein>
    <recommendedName>
        <fullName evidence="1">non-specific serine/threonine protein kinase</fullName>
        <ecNumber evidence="1">2.7.11.1</ecNumber>
    </recommendedName>
</protein>
<dbReference type="PIRSF" id="PIRSF000660">
    <property type="entry name" value="Ser/Thr_PK_GCN2"/>
    <property type="match status" value="1"/>
</dbReference>
<keyword evidence="17" id="KW-1185">Reference proteome</keyword>
<dbReference type="PROSITE" id="PS50011">
    <property type="entry name" value="PROTEIN_KINASE_DOM"/>
    <property type="match status" value="2"/>
</dbReference>
<dbReference type="SMART" id="SM00591">
    <property type="entry name" value="RWD"/>
    <property type="match status" value="1"/>
</dbReference>
<dbReference type="InterPro" id="IPR016135">
    <property type="entry name" value="UBQ-conjugating_enzyme/RWD"/>
</dbReference>
<dbReference type="Gene3D" id="1.10.510.10">
    <property type="entry name" value="Transferase(Phosphotransferase) domain 1"/>
    <property type="match status" value="2"/>
</dbReference>
<dbReference type="InterPro" id="IPR050339">
    <property type="entry name" value="CC_SR_Kinase"/>
</dbReference>
<feature type="compositionally biased region" description="Low complexity" evidence="13">
    <location>
        <begin position="662"/>
        <end position="675"/>
    </location>
</feature>
<accession>M2R273</accession>
<evidence type="ECO:0000256" key="5">
    <source>
        <dbReference type="ARBA" id="ARBA00022777"/>
    </source>
</evidence>
<dbReference type="Gene3D" id="3.30.200.20">
    <property type="entry name" value="Phosphorylase Kinase, domain 1"/>
    <property type="match status" value="1"/>
</dbReference>
<evidence type="ECO:0000313" key="17">
    <source>
        <dbReference type="Proteomes" id="UP000016930"/>
    </source>
</evidence>
<dbReference type="InterPro" id="IPR041715">
    <property type="entry name" value="HisRS-like_core"/>
</dbReference>
<evidence type="ECO:0000256" key="11">
    <source>
        <dbReference type="PIRSR" id="PIRSR000660-2"/>
    </source>
</evidence>
<dbReference type="GO" id="GO:0000077">
    <property type="term" value="P:DNA damage checkpoint signaling"/>
    <property type="evidence" value="ECO:0007669"/>
    <property type="project" value="InterPro"/>
</dbReference>
<dbReference type="GO" id="GO:0004694">
    <property type="term" value="F:eukaryotic translation initiation factor 2alpha kinase activity"/>
    <property type="evidence" value="ECO:0007669"/>
    <property type="project" value="InterPro"/>
</dbReference>
<keyword evidence="5" id="KW-0418">Kinase</keyword>
<dbReference type="Gene3D" id="3.30.930.10">
    <property type="entry name" value="Bira Bifunctional Protein, Domain 2"/>
    <property type="match status" value="1"/>
</dbReference>
<evidence type="ECO:0000256" key="9">
    <source>
        <dbReference type="ARBA" id="ARBA00048679"/>
    </source>
</evidence>
<dbReference type="InterPro" id="IPR016255">
    <property type="entry name" value="Gcn2"/>
</dbReference>
<dbReference type="Gene3D" id="3.10.110.10">
    <property type="entry name" value="Ubiquitin Conjugating Enzyme"/>
    <property type="match status" value="1"/>
</dbReference>
<organism evidence="16 17">
    <name type="scientific">Ceriporiopsis subvermispora (strain B)</name>
    <name type="common">White-rot fungus</name>
    <name type="synonym">Gelatoporia subvermispora</name>
    <dbReference type="NCBI Taxonomy" id="914234"/>
    <lineage>
        <taxon>Eukaryota</taxon>
        <taxon>Fungi</taxon>
        <taxon>Dikarya</taxon>
        <taxon>Basidiomycota</taxon>
        <taxon>Agaricomycotina</taxon>
        <taxon>Agaricomycetes</taxon>
        <taxon>Polyporales</taxon>
        <taxon>Gelatoporiaceae</taxon>
        <taxon>Gelatoporia</taxon>
    </lineage>
</organism>
<evidence type="ECO:0000256" key="7">
    <source>
        <dbReference type="ARBA" id="ARBA00037982"/>
    </source>
</evidence>
<evidence type="ECO:0000256" key="4">
    <source>
        <dbReference type="ARBA" id="ARBA00022741"/>
    </source>
</evidence>
<dbReference type="InterPro" id="IPR024435">
    <property type="entry name" value="HisRS-related_dom"/>
</dbReference>
<dbReference type="SUPFAM" id="SSF55681">
    <property type="entry name" value="Class II aaRS and biotin synthetases"/>
    <property type="match status" value="1"/>
</dbReference>
<feature type="domain" description="Protein kinase" evidence="14">
    <location>
        <begin position="230"/>
        <end position="541"/>
    </location>
</feature>
<comment type="similarity">
    <text evidence="7">Belongs to the protein kinase superfamily. Ser/Thr protein kinase family. GCN2 subfamily.</text>
</comment>
<dbReference type="InterPro" id="IPR045864">
    <property type="entry name" value="aa-tRNA-synth_II/BPL/LPL"/>
</dbReference>
<evidence type="ECO:0000256" key="6">
    <source>
        <dbReference type="ARBA" id="ARBA00022840"/>
    </source>
</evidence>
<dbReference type="Pfam" id="PF05773">
    <property type="entry name" value="RWD"/>
    <property type="match status" value="1"/>
</dbReference>
<feature type="region of interest" description="Disordered" evidence="13">
    <location>
        <begin position="179"/>
        <end position="231"/>
    </location>
</feature>
<evidence type="ECO:0000256" key="12">
    <source>
        <dbReference type="PROSITE-ProRule" id="PRU10141"/>
    </source>
</evidence>
<dbReference type="SUPFAM" id="SSF54495">
    <property type="entry name" value="UBC-like"/>
    <property type="match status" value="1"/>
</dbReference>
<dbReference type="STRING" id="914234.M2R273"/>
<feature type="binding site" evidence="11">
    <location>
        <begin position="599"/>
        <end position="607"/>
    </location>
    <ligand>
        <name>ATP</name>
        <dbReference type="ChEBI" id="CHEBI:30616"/>
    </ligand>
</feature>
<evidence type="ECO:0000256" key="3">
    <source>
        <dbReference type="ARBA" id="ARBA00022679"/>
    </source>
</evidence>
<dbReference type="InterPro" id="IPR017441">
    <property type="entry name" value="Protein_kinase_ATP_BS"/>
</dbReference>
<gene>
    <name evidence="16" type="ORF">CERSUDRAFT_161707</name>
</gene>
<dbReference type="SMART" id="SM00220">
    <property type="entry name" value="S_TKc"/>
    <property type="match status" value="1"/>
</dbReference>
<dbReference type="Proteomes" id="UP000016930">
    <property type="component" value="Unassembled WGS sequence"/>
</dbReference>
<evidence type="ECO:0000259" key="14">
    <source>
        <dbReference type="PROSITE" id="PS50011"/>
    </source>
</evidence>
<feature type="compositionally biased region" description="Acidic residues" evidence="13">
    <location>
        <begin position="737"/>
        <end position="758"/>
    </location>
</feature>
<feature type="region of interest" description="Disordered" evidence="13">
    <location>
        <begin position="729"/>
        <end position="778"/>
    </location>
</feature>
<dbReference type="GO" id="GO:1990625">
    <property type="term" value="P:negative regulation of cytoplasmic translational initiation in response to stress"/>
    <property type="evidence" value="ECO:0007669"/>
    <property type="project" value="TreeGrafter"/>
</dbReference>
<feature type="binding site" evidence="12">
    <location>
        <position position="623"/>
    </location>
    <ligand>
        <name>ATP</name>
        <dbReference type="ChEBI" id="CHEBI:30616"/>
    </ligand>
</feature>
<feature type="region of interest" description="Disordered" evidence="13">
    <location>
        <begin position="143"/>
        <end position="164"/>
    </location>
</feature>
<dbReference type="InterPro" id="IPR000719">
    <property type="entry name" value="Prot_kinase_dom"/>
</dbReference>
<dbReference type="GO" id="GO:0005634">
    <property type="term" value="C:nucleus"/>
    <property type="evidence" value="ECO:0007669"/>
    <property type="project" value="TreeGrafter"/>
</dbReference>
<dbReference type="Gene3D" id="3.40.50.800">
    <property type="entry name" value="Anticodon-binding domain"/>
    <property type="match status" value="1"/>
</dbReference>
<feature type="active site" description="Proton acceptor" evidence="10">
    <location>
        <position position="832"/>
    </location>
</feature>
<dbReference type="HOGENOM" id="CLU_001222_2_0_1"/>